<protein>
    <submittedName>
        <fullName evidence="1">Uncharacterized protein</fullName>
    </submittedName>
</protein>
<sequence>MLPALPAMPRKLIDRESMDRAAAACALGGWGSNDGRADHPRALGARERVGVAPAAAVAEAEIGGGWGWMRRRRVWLGGDEHAWGHVTGD</sequence>
<reference evidence="1" key="2">
    <citation type="journal article" date="2015" name="Data Brief">
        <title>Shoot transcriptome of the giant reed, Arundo donax.</title>
        <authorList>
            <person name="Barrero R.A."/>
            <person name="Guerrero F.D."/>
            <person name="Moolhuijzen P."/>
            <person name="Goolsby J.A."/>
            <person name="Tidwell J."/>
            <person name="Bellgard S.E."/>
            <person name="Bellgard M.I."/>
        </authorList>
    </citation>
    <scope>NUCLEOTIDE SEQUENCE</scope>
    <source>
        <tissue evidence="1">Shoot tissue taken approximately 20 cm above the soil surface</tissue>
    </source>
</reference>
<accession>A0A0A8ZTM3</accession>
<reference evidence="1" key="1">
    <citation type="submission" date="2014-09" db="EMBL/GenBank/DDBJ databases">
        <authorList>
            <person name="Magalhaes I.L.F."/>
            <person name="Oliveira U."/>
            <person name="Santos F.R."/>
            <person name="Vidigal T.H.D.A."/>
            <person name="Brescovit A.D."/>
            <person name="Santos A.J."/>
        </authorList>
    </citation>
    <scope>NUCLEOTIDE SEQUENCE</scope>
    <source>
        <tissue evidence="1">Shoot tissue taken approximately 20 cm above the soil surface</tissue>
    </source>
</reference>
<dbReference type="EMBL" id="GBRH01259718">
    <property type="protein sequence ID" value="JAD38177.1"/>
    <property type="molecule type" value="Transcribed_RNA"/>
</dbReference>
<dbReference type="AlphaFoldDB" id="A0A0A8ZTM3"/>
<name>A0A0A8ZTM3_ARUDO</name>
<evidence type="ECO:0000313" key="1">
    <source>
        <dbReference type="EMBL" id="JAD38177.1"/>
    </source>
</evidence>
<proteinExistence type="predicted"/>
<organism evidence="1">
    <name type="scientific">Arundo donax</name>
    <name type="common">Giant reed</name>
    <name type="synonym">Donax arundinaceus</name>
    <dbReference type="NCBI Taxonomy" id="35708"/>
    <lineage>
        <taxon>Eukaryota</taxon>
        <taxon>Viridiplantae</taxon>
        <taxon>Streptophyta</taxon>
        <taxon>Embryophyta</taxon>
        <taxon>Tracheophyta</taxon>
        <taxon>Spermatophyta</taxon>
        <taxon>Magnoliopsida</taxon>
        <taxon>Liliopsida</taxon>
        <taxon>Poales</taxon>
        <taxon>Poaceae</taxon>
        <taxon>PACMAD clade</taxon>
        <taxon>Arundinoideae</taxon>
        <taxon>Arundineae</taxon>
        <taxon>Arundo</taxon>
    </lineage>
</organism>